<dbReference type="Proteomes" id="UP000327468">
    <property type="component" value="Chromosome 28"/>
</dbReference>
<dbReference type="AlphaFoldDB" id="A0A5N5JGS8"/>
<sequence>MMPFFCLSDFTKEQIMRMKVKSNQDVNDPAVKAAILQKIKQKLKEHGIADNTTMKWREQPDGMVFHKIIM</sequence>
<comment type="caution">
    <text evidence="1">The sequence shown here is derived from an EMBL/GenBank/DDBJ whole genome shotgun (WGS) entry which is preliminary data.</text>
</comment>
<evidence type="ECO:0000313" key="2">
    <source>
        <dbReference type="Proteomes" id="UP000327468"/>
    </source>
</evidence>
<protein>
    <submittedName>
        <fullName evidence="1">Uncharacterized protein</fullName>
    </submittedName>
</protein>
<evidence type="ECO:0000313" key="1">
    <source>
        <dbReference type="EMBL" id="KAB5518389.1"/>
    </source>
</evidence>
<organism evidence="1 2">
    <name type="scientific">Pangasianodon hypophthalmus</name>
    <name type="common">Striped catfish</name>
    <name type="synonym">Helicophagus hypophthalmus</name>
    <dbReference type="NCBI Taxonomy" id="310915"/>
    <lineage>
        <taxon>Eukaryota</taxon>
        <taxon>Metazoa</taxon>
        <taxon>Chordata</taxon>
        <taxon>Craniata</taxon>
        <taxon>Vertebrata</taxon>
        <taxon>Euteleostomi</taxon>
        <taxon>Actinopterygii</taxon>
        <taxon>Neopterygii</taxon>
        <taxon>Teleostei</taxon>
        <taxon>Ostariophysi</taxon>
        <taxon>Siluriformes</taxon>
        <taxon>Pangasiidae</taxon>
        <taxon>Pangasianodon</taxon>
    </lineage>
</organism>
<reference evidence="1 2" key="1">
    <citation type="submission" date="2019-06" db="EMBL/GenBank/DDBJ databases">
        <title>A chromosome-scale genome assembly of the striped catfish, Pangasianodon hypophthalmus.</title>
        <authorList>
            <person name="Wen M."/>
            <person name="Zahm M."/>
            <person name="Roques C."/>
            <person name="Cabau C."/>
            <person name="Klopp C."/>
            <person name="Donnadieu C."/>
            <person name="Jouanno E."/>
            <person name="Avarre J.-C."/>
            <person name="Campet M."/>
            <person name="Ha T.T.T."/>
            <person name="Dugue R."/>
            <person name="Lampietro C."/>
            <person name="Louis A."/>
            <person name="Herpin A."/>
            <person name="Echchiki A."/>
            <person name="Berthelot C."/>
            <person name="Parey E."/>
            <person name="Roest-Crollius H."/>
            <person name="Braasch I."/>
            <person name="Postlethwait J."/>
            <person name="Bobe J."/>
            <person name="Montfort J."/>
            <person name="Bouchez O."/>
            <person name="Begum T."/>
            <person name="Schartl M."/>
            <person name="Guiguen Y."/>
        </authorList>
    </citation>
    <scope>NUCLEOTIDE SEQUENCE [LARGE SCALE GENOMIC DNA]</scope>
    <source>
        <strain evidence="1 2">Indonesia</strain>
        <tissue evidence="1">Blood</tissue>
    </source>
</reference>
<name>A0A5N5JGS8_PANHP</name>
<proteinExistence type="predicted"/>
<keyword evidence="2" id="KW-1185">Reference proteome</keyword>
<dbReference type="EMBL" id="VFJC01000029">
    <property type="protein sequence ID" value="KAB5518389.1"/>
    <property type="molecule type" value="Genomic_DNA"/>
</dbReference>
<gene>
    <name evidence="1" type="ORF">PHYPO_G00165300</name>
</gene>
<accession>A0A5N5JGS8</accession>